<evidence type="ECO:0000313" key="1">
    <source>
        <dbReference type="EMBL" id="KAJ8351569.1"/>
    </source>
</evidence>
<keyword evidence="2" id="KW-1185">Reference proteome</keyword>
<organism evidence="1 2">
    <name type="scientific">Synaphobranchus kaupii</name>
    <name type="common">Kaup's arrowtooth eel</name>
    <dbReference type="NCBI Taxonomy" id="118154"/>
    <lineage>
        <taxon>Eukaryota</taxon>
        <taxon>Metazoa</taxon>
        <taxon>Chordata</taxon>
        <taxon>Craniata</taxon>
        <taxon>Vertebrata</taxon>
        <taxon>Euteleostomi</taxon>
        <taxon>Actinopterygii</taxon>
        <taxon>Neopterygii</taxon>
        <taxon>Teleostei</taxon>
        <taxon>Anguilliformes</taxon>
        <taxon>Synaphobranchidae</taxon>
        <taxon>Synaphobranchus</taxon>
    </lineage>
</organism>
<sequence>MIKDFIVASSPAPDPSLLDKPLRTARVPVYCVFRCNDMLQDIPGETAFAVSTTATRKGRLDRMKALRRKGEQPLREQDLHLCETLSPKRQNCGGAIAPGSLASLCGETLLYINHRVRCHGHCFNLSPTETALLRDRFYSRLCPPIPTSDDPILLYANGLCSS</sequence>
<protein>
    <submittedName>
        <fullName evidence="1">Uncharacterized protein</fullName>
    </submittedName>
</protein>
<gene>
    <name evidence="1" type="ORF">SKAU_G00230450</name>
</gene>
<dbReference type="Proteomes" id="UP001152622">
    <property type="component" value="Chromosome 8"/>
</dbReference>
<name>A0A9Q1F5Y3_SYNKA</name>
<dbReference type="AlphaFoldDB" id="A0A9Q1F5Y3"/>
<proteinExistence type="predicted"/>
<comment type="caution">
    <text evidence="1">The sequence shown here is derived from an EMBL/GenBank/DDBJ whole genome shotgun (WGS) entry which is preliminary data.</text>
</comment>
<dbReference type="EMBL" id="JAINUF010000008">
    <property type="protein sequence ID" value="KAJ8351569.1"/>
    <property type="molecule type" value="Genomic_DNA"/>
</dbReference>
<reference evidence="1" key="1">
    <citation type="journal article" date="2023" name="Science">
        <title>Genome structures resolve the early diversification of teleost fishes.</title>
        <authorList>
            <person name="Parey E."/>
            <person name="Louis A."/>
            <person name="Montfort J."/>
            <person name="Bouchez O."/>
            <person name="Roques C."/>
            <person name="Iampietro C."/>
            <person name="Lluch J."/>
            <person name="Castinel A."/>
            <person name="Donnadieu C."/>
            <person name="Desvignes T."/>
            <person name="Floi Bucao C."/>
            <person name="Jouanno E."/>
            <person name="Wen M."/>
            <person name="Mejri S."/>
            <person name="Dirks R."/>
            <person name="Jansen H."/>
            <person name="Henkel C."/>
            <person name="Chen W.J."/>
            <person name="Zahm M."/>
            <person name="Cabau C."/>
            <person name="Klopp C."/>
            <person name="Thompson A.W."/>
            <person name="Robinson-Rechavi M."/>
            <person name="Braasch I."/>
            <person name="Lecointre G."/>
            <person name="Bobe J."/>
            <person name="Postlethwait J.H."/>
            <person name="Berthelot C."/>
            <person name="Roest Crollius H."/>
            <person name="Guiguen Y."/>
        </authorList>
    </citation>
    <scope>NUCLEOTIDE SEQUENCE</scope>
    <source>
        <strain evidence="1">WJC10195</strain>
    </source>
</reference>
<accession>A0A9Q1F5Y3</accession>
<evidence type="ECO:0000313" key="2">
    <source>
        <dbReference type="Proteomes" id="UP001152622"/>
    </source>
</evidence>